<dbReference type="InterPro" id="IPR006076">
    <property type="entry name" value="FAD-dep_OxRdtase"/>
</dbReference>
<evidence type="ECO:0000256" key="1">
    <source>
        <dbReference type="ARBA" id="ARBA00023002"/>
    </source>
</evidence>
<dbReference type="EMBL" id="JAZHGC010000034">
    <property type="protein sequence ID" value="MEM5290270.1"/>
    <property type="molecule type" value="Genomic_DNA"/>
</dbReference>
<proteinExistence type="predicted"/>
<feature type="transmembrane region" description="Helical" evidence="2">
    <location>
        <begin position="20"/>
        <end position="37"/>
    </location>
</feature>
<comment type="caution">
    <text evidence="4">The sequence shown here is derived from an EMBL/GenBank/DDBJ whole genome shotgun (WGS) entry which is preliminary data.</text>
</comment>
<dbReference type="PANTHER" id="PTHR13847">
    <property type="entry name" value="SARCOSINE DEHYDROGENASE-RELATED"/>
    <property type="match status" value="1"/>
</dbReference>
<evidence type="ECO:0000313" key="5">
    <source>
        <dbReference type="Proteomes" id="UP001494588"/>
    </source>
</evidence>
<accession>A0ABU9QLA5</accession>
<dbReference type="PANTHER" id="PTHR13847:SF289">
    <property type="entry name" value="GLYCINE OXIDASE"/>
    <property type="match status" value="1"/>
</dbReference>
<gene>
    <name evidence="4" type="ORF">V4C55_31555</name>
</gene>
<name>A0ABU9QLA5_9BURK</name>
<reference evidence="4 5" key="1">
    <citation type="submission" date="2024-01" db="EMBL/GenBank/DDBJ databases">
        <title>The diversity of rhizobia nodulating Mimosa spp. in eleven states of Brazil covering several biomes is determined by host plant, location, and edaphic factors.</title>
        <authorList>
            <person name="Rouws L."/>
            <person name="Barauna A."/>
            <person name="Beukes C."/>
            <person name="De Faria S.M."/>
            <person name="Gross E."/>
            <person name="Dos Reis Junior F.B."/>
            <person name="Simon M."/>
            <person name="Maluk M."/>
            <person name="Odee D.W."/>
            <person name="Kenicer G."/>
            <person name="Young J.P.W."/>
            <person name="Reis V.M."/>
            <person name="Zilli J."/>
            <person name="James E.K."/>
        </authorList>
    </citation>
    <scope>NUCLEOTIDE SEQUENCE [LARGE SCALE GENOMIC DNA]</scope>
    <source>
        <strain evidence="4 5">JPY77</strain>
    </source>
</reference>
<dbReference type="Proteomes" id="UP001494588">
    <property type="component" value="Unassembled WGS sequence"/>
</dbReference>
<organism evidence="4 5">
    <name type="scientific">Paraburkholderia sabiae</name>
    <dbReference type="NCBI Taxonomy" id="273251"/>
    <lineage>
        <taxon>Bacteria</taxon>
        <taxon>Pseudomonadati</taxon>
        <taxon>Pseudomonadota</taxon>
        <taxon>Betaproteobacteria</taxon>
        <taxon>Burkholderiales</taxon>
        <taxon>Burkholderiaceae</taxon>
        <taxon>Paraburkholderia</taxon>
    </lineage>
</organism>
<dbReference type="InterPro" id="IPR036188">
    <property type="entry name" value="FAD/NAD-bd_sf"/>
</dbReference>
<dbReference type="RefSeq" id="WP_201658900.1">
    <property type="nucleotide sequence ID" value="NZ_CAJHCS010000032.1"/>
</dbReference>
<keyword evidence="1" id="KW-0560">Oxidoreductase</keyword>
<dbReference type="SUPFAM" id="SSF51905">
    <property type="entry name" value="FAD/NAD(P)-binding domain"/>
    <property type="match status" value="1"/>
</dbReference>
<keyword evidence="2" id="KW-0812">Transmembrane</keyword>
<evidence type="ECO:0000259" key="3">
    <source>
        <dbReference type="Pfam" id="PF01266"/>
    </source>
</evidence>
<dbReference type="Gene3D" id="3.50.50.60">
    <property type="entry name" value="FAD/NAD(P)-binding domain"/>
    <property type="match status" value="2"/>
</dbReference>
<sequence>MSVATDSLLARTTDSRPTGTIAVIGGGIVGVCCALYLQQSGYAVTLIDPAKPGDSTGKWSCGQLAVGEVVPLSKPGILKKIPGWLMDQEGPLALRPLSFPRMLPWMMRFLSCARQSRLVEIAHDLASLTGRVFDDYGPLLNGCSDKALLSQRPVMQVFDTAGGLEQDLHHAELPRSLGFAFEKLGAADIADLEPALAGKFKHGILLSDWRFVSDTQGFIVALTESFTARGGRRLLAGASRINEDNGRATGVELSNGESVAADYVVVAAGVGSRKFFTHLGVNIPLEGVAGYQVLLTDPGIALRHSVIYADGGFCLAPMTRGLQVGGTIEFAQRDAAPNFERATIILNKTKRIFPELRTQEQQLGVGYRPLLPDTKPVIDRTRKLKNVVLATGHGQLGLTLAATTGRLVTDLISGSKPPVDLAPFGAYRF</sequence>
<protein>
    <submittedName>
        <fullName evidence="4">FAD-dependent oxidoreductase</fullName>
    </submittedName>
</protein>
<dbReference type="Gene3D" id="3.30.9.10">
    <property type="entry name" value="D-Amino Acid Oxidase, subunit A, domain 2"/>
    <property type="match status" value="1"/>
</dbReference>
<evidence type="ECO:0000256" key="2">
    <source>
        <dbReference type="SAM" id="Phobius"/>
    </source>
</evidence>
<evidence type="ECO:0000313" key="4">
    <source>
        <dbReference type="EMBL" id="MEM5290270.1"/>
    </source>
</evidence>
<keyword evidence="2" id="KW-0472">Membrane</keyword>
<dbReference type="Pfam" id="PF01266">
    <property type="entry name" value="DAO"/>
    <property type="match status" value="1"/>
</dbReference>
<feature type="domain" description="FAD dependent oxidoreductase" evidence="3">
    <location>
        <begin position="21"/>
        <end position="411"/>
    </location>
</feature>
<keyword evidence="2" id="KW-1133">Transmembrane helix</keyword>
<keyword evidence="5" id="KW-1185">Reference proteome</keyword>
<dbReference type="SUPFAM" id="SSF54373">
    <property type="entry name" value="FAD-linked reductases, C-terminal domain"/>
    <property type="match status" value="1"/>
</dbReference>